<evidence type="ECO:0000313" key="3">
    <source>
        <dbReference type="EMBL" id="GGN89715.1"/>
    </source>
</evidence>
<dbReference type="RefSeq" id="WP_188718780.1">
    <property type="nucleotide sequence ID" value="NZ_BAABBD010000004.1"/>
</dbReference>
<dbReference type="EMBL" id="BMLM01000002">
    <property type="protein sequence ID" value="GGN89715.1"/>
    <property type="molecule type" value="Genomic_DNA"/>
</dbReference>
<feature type="transmembrane region" description="Helical" evidence="2">
    <location>
        <begin position="20"/>
        <end position="44"/>
    </location>
</feature>
<proteinExistence type="predicted"/>
<accession>A0ABQ2KR42</accession>
<evidence type="ECO:0000313" key="4">
    <source>
        <dbReference type="Proteomes" id="UP000626982"/>
    </source>
</evidence>
<keyword evidence="2" id="KW-0472">Membrane</keyword>
<gene>
    <name evidence="3" type="ORF">GCM10010968_26680</name>
</gene>
<keyword evidence="2" id="KW-1133">Transmembrane helix</keyword>
<keyword evidence="2" id="KW-0812">Transmembrane</keyword>
<keyword evidence="4" id="KW-1185">Reference proteome</keyword>
<feature type="region of interest" description="Disordered" evidence="1">
    <location>
        <begin position="53"/>
        <end position="74"/>
    </location>
</feature>
<evidence type="ECO:0000256" key="2">
    <source>
        <dbReference type="SAM" id="Phobius"/>
    </source>
</evidence>
<dbReference type="Proteomes" id="UP000626982">
    <property type="component" value="Unassembled WGS sequence"/>
</dbReference>
<organism evidence="3 4">
    <name type="scientific">Agrococcus terreus</name>
    <dbReference type="NCBI Taxonomy" id="574649"/>
    <lineage>
        <taxon>Bacteria</taxon>
        <taxon>Bacillati</taxon>
        <taxon>Actinomycetota</taxon>
        <taxon>Actinomycetes</taxon>
        <taxon>Micrococcales</taxon>
        <taxon>Microbacteriaceae</taxon>
        <taxon>Agrococcus</taxon>
    </lineage>
</organism>
<feature type="compositionally biased region" description="Low complexity" evidence="1">
    <location>
        <begin position="58"/>
        <end position="74"/>
    </location>
</feature>
<comment type="caution">
    <text evidence="3">The sequence shown here is derived from an EMBL/GenBank/DDBJ whole genome shotgun (WGS) entry which is preliminary data.</text>
</comment>
<sequence length="74" mass="7371">MERDVMLIVDLLEQVALTGLAGLAIAAATVVSIGTVVLGLVALAGELAARRTARAGRRPMPAAAPGIRPAPAAS</sequence>
<name>A0ABQ2KR42_9MICO</name>
<evidence type="ECO:0000256" key="1">
    <source>
        <dbReference type="SAM" id="MobiDB-lite"/>
    </source>
</evidence>
<reference evidence="4" key="1">
    <citation type="journal article" date="2019" name="Int. J. Syst. Evol. Microbiol.">
        <title>The Global Catalogue of Microorganisms (GCM) 10K type strain sequencing project: providing services to taxonomists for standard genome sequencing and annotation.</title>
        <authorList>
            <consortium name="The Broad Institute Genomics Platform"/>
            <consortium name="The Broad Institute Genome Sequencing Center for Infectious Disease"/>
            <person name="Wu L."/>
            <person name="Ma J."/>
        </authorList>
    </citation>
    <scope>NUCLEOTIDE SEQUENCE [LARGE SCALE GENOMIC DNA]</scope>
    <source>
        <strain evidence="4">CGMCC 1.6960</strain>
    </source>
</reference>
<protein>
    <submittedName>
        <fullName evidence="3">Uncharacterized protein</fullName>
    </submittedName>
</protein>